<evidence type="ECO:0000259" key="9">
    <source>
        <dbReference type="PROSITE" id="PS51297"/>
    </source>
</evidence>
<name>A0AAP0S5H6_LIQFO</name>
<dbReference type="PROSITE" id="PS50066">
    <property type="entry name" value="MADS_BOX_2"/>
    <property type="match status" value="1"/>
</dbReference>
<protein>
    <submittedName>
        <fullName evidence="10">Uncharacterized protein</fullName>
    </submittedName>
</protein>
<dbReference type="InterPro" id="IPR033896">
    <property type="entry name" value="MEF2-like_N"/>
</dbReference>
<evidence type="ECO:0000256" key="5">
    <source>
        <dbReference type="ARBA" id="ARBA00023242"/>
    </source>
</evidence>
<keyword evidence="5" id="KW-0539">Nucleus</keyword>
<evidence type="ECO:0000256" key="6">
    <source>
        <dbReference type="SAM" id="Coils"/>
    </source>
</evidence>
<keyword evidence="4" id="KW-0804">Transcription</keyword>
<dbReference type="GO" id="GO:0045944">
    <property type="term" value="P:positive regulation of transcription by RNA polymerase II"/>
    <property type="evidence" value="ECO:0007669"/>
    <property type="project" value="InterPro"/>
</dbReference>
<sequence length="283" mass="31937">MAIISLKSHIGSSSVFSSEEEVCEREEIKMGRGRIEIKKIENVNSRQVTFSKRRNGLLKKAKELSILCDAEVAVIVFSSTGRLYEFSSTSIEHTLSRYSKDLESSDLPSLDHVAEYLIMFLIFIQKSSIEVNALKDEIANLQRAYLRMTGKELEGLSFKELQHLEHQLTEGVLSVKEMKEEVLLEQLKKSKLQEQKVMLENEALRAQIEELRKSSMPTHVEQHPGERKRSFSSSRANCNCALEESGGSDTSLHLGLSSEVYSKRKATRIEHICNDAGSQVASD</sequence>
<dbReference type="CDD" id="cd00265">
    <property type="entry name" value="MADS_MEF2_like"/>
    <property type="match status" value="1"/>
</dbReference>
<dbReference type="Gene3D" id="3.40.1810.10">
    <property type="entry name" value="Transcription factor, MADS-box"/>
    <property type="match status" value="1"/>
</dbReference>
<evidence type="ECO:0000256" key="4">
    <source>
        <dbReference type="ARBA" id="ARBA00023163"/>
    </source>
</evidence>
<evidence type="ECO:0000256" key="7">
    <source>
        <dbReference type="SAM" id="MobiDB-lite"/>
    </source>
</evidence>
<reference evidence="10 11" key="1">
    <citation type="journal article" date="2024" name="Plant J.">
        <title>Genome sequences and population genomics reveal climatic adaptation and genomic divergence between two closely related sweetgum species.</title>
        <authorList>
            <person name="Xu W.Q."/>
            <person name="Ren C.Q."/>
            <person name="Zhang X.Y."/>
            <person name="Comes H.P."/>
            <person name="Liu X.H."/>
            <person name="Li Y.G."/>
            <person name="Kettle C.J."/>
            <person name="Jalonen R."/>
            <person name="Gaisberger H."/>
            <person name="Ma Y.Z."/>
            <person name="Qiu Y.X."/>
        </authorList>
    </citation>
    <scope>NUCLEOTIDE SEQUENCE [LARGE SCALE GENOMIC DNA]</scope>
    <source>
        <strain evidence="10">Hangzhou</strain>
    </source>
</reference>
<dbReference type="GO" id="GO:0005634">
    <property type="term" value="C:nucleus"/>
    <property type="evidence" value="ECO:0007669"/>
    <property type="project" value="UniProtKB-SubCell"/>
</dbReference>
<organism evidence="10 11">
    <name type="scientific">Liquidambar formosana</name>
    <name type="common">Formosan gum</name>
    <dbReference type="NCBI Taxonomy" id="63359"/>
    <lineage>
        <taxon>Eukaryota</taxon>
        <taxon>Viridiplantae</taxon>
        <taxon>Streptophyta</taxon>
        <taxon>Embryophyta</taxon>
        <taxon>Tracheophyta</taxon>
        <taxon>Spermatophyta</taxon>
        <taxon>Magnoliopsida</taxon>
        <taxon>eudicotyledons</taxon>
        <taxon>Gunneridae</taxon>
        <taxon>Pentapetalae</taxon>
        <taxon>Saxifragales</taxon>
        <taxon>Altingiaceae</taxon>
        <taxon>Liquidambar</taxon>
    </lineage>
</organism>
<feature type="region of interest" description="Disordered" evidence="7">
    <location>
        <begin position="214"/>
        <end position="233"/>
    </location>
</feature>
<comment type="subcellular location">
    <subcellularLocation>
        <location evidence="1">Nucleus</location>
    </subcellularLocation>
</comment>
<dbReference type="InterPro" id="IPR002487">
    <property type="entry name" value="TF_Kbox"/>
</dbReference>
<dbReference type="Proteomes" id="UP001415857">
    <property type="component" value="Unassembled WGS sequence"/>
</dbReference>
<keyword evidence="6" id="KW-0175">Coiled coil</keyword>
<gene>
    <name evidence="10" type="ORF">L1049_007851</name>
</gene>
<evidence type="ECO:0000256" key="2">
    <source>
        <dbReference type="ARBA" id="ARBA00023015"/>
    </source>
</evidence>
<dbReference type="Pfam" id="PF00319">
    <property type="entry name" value="SRF-TF"/>
    <property type="match status" value="1"/>
</dbReference>
<feature type="coiled-coil region" evidence="6">
    <location>
        <begin position="124"/>
        <end position="151"/>
    </location>
</feature>
<dbReference type="AlphaFoldDB" id="A0AAP0S5H6"/>
<keyword evidence="3" id="KW-0238">DNA-binding</keyword>
<proteinExistence type="predicted"/>
<dbReference type="FunFam" id="3.40.1810.10:FF:000003">
    <property type="entry name" value="MADS-box transcription factor MADS-MC"/>
    <property type="match status" value="1"/>
</dbReference>
<dbReference type="SMART" id="SM00432">
    <property type="entry name" value="MADS"/>
    <property type="match status" value="1"/>
</dbReference>
<dbReference type="PRINTS" id="PR00404">
    <property type="entry name" value="MADSDOMAIN"/>
</dbReference>
<dbReference type="EMBL" id="JBBPBK010000002">
    <property type="protein sequence ID" value="KAK9289693.1"/>
    <property type="molecule type" value="Genomic_DNA"/>
</dbReference>
<dbReference type="InterPro" id="IPR002100">
    <property type="entry name" value="TF_MADSbox"/>
</dbReference>
<dbReference type="GO" id="GO:0000977">
    <property type="term" value="F:RNA polymerase II transcription regulatory region sequence-specific DNA binding"/>
    <property type="evidence" value="ECO:0007669"/>
    <property type="project" value="InterPro"/>
</dbReference>
<feature type="domain" description="K-box" evidence="9">
    <location>
        <begin position="124"/>
        <end position="214"/>
    </location>
</feature>
<comment type="caution">
    <text evidence="10">The sequence shown here is derived from an EMBL/GenBank/DDBJ whole genome shotgun (WGS) entry which is preliminary data.</text>
</comment>
<keyword evidence="2" id="KW-0805">Transcription regulation</keyword>
<dbReference type="InterPro" id="IPR050142">
    <property type="entry name" value="MADS-box/MEF2_TF"/>
</dbReference>
<evidence type="ECO:0000256" key="3">
    <source>
        <dbReference type="ARBA" id="ARBA00023125"/>
    </source>
</evidence>
<accession>A0AAP0S5H6</accession>
<dbReference type="GO" id="GO:0046983">
    <property type="term" value="F:protein dimerization activity"/>
    <property type="evidence" value="ECO:0007669"/>
    <property type="project" value="InterPro"/>
</dbReference>
<dbReference type="PANTHER" id="PTHR48019">
    <property type="entry name" value="SERUM RESPONSE FACTOR HOMOLOG"/>
    <property type="match status" value="1"/>
</dbReference>
<dbReference type="Pfam" id="PF01486">
    <property type="entry name" value="K-box"/>
    <property type="match status" value="1"/>
</dbReference>
<dbReference type="PROSITE" id="PS51297">
    <property type="entry name" value="K_BOX"/>
    <property type="match status" value="1"/>
</dbReference>
<evidence type="ECO:0000256" key="1">
    <source>
        <dbReference type="ARBA" id="ARBA00004123"/>
    </source>
</evidence>
<dbReference type="SUPFAM" id="SSF55455">
    <property type="entry name" value="SRF-like"/>
    <property type="match status" value="1"/>
</dbReference>
<evidence type="ECO:0000313" key="10">
    <source>
        <dbReference type="EMBL" id="KAK9289693.1"/>
    </source>
</evidence>
<feature type="coiled-coil region" evidence="6">
    <location>
        <begin position="175"/>
        <end position="214"/>
    </location>
</feature>
<dbReference type="InterPro" id="IPR036879">
    <property type="entry name" value="TF_MADSbox_sf"/>
</dbReference>
<feature type="compositionally biased region" description="Basic and acidic residues" evidence="7">
    <location>
        <begin position="220"/>
        <end position="229"/>
    </location>
</feature>
<dbReference type="GO" id="GO:0003700">
    <property type="term" value="F:DNA-binding transcription factor activity"/>
    <property type="evidence" value="ECO:0007669"/>
    <property type="project" value="InterPro"/>
</dbReference>
<dbReference type="PROSITE" id="PS00350">
    <property type="entry name" value="MADS_BOX_1"/>
    <property type="match status" value="1"/>
</dbReference>
<feature type="domain" description="MADS-box" evidence="8">
    <location>
        <begin position="30"/>
        <end position="90"/>
    </location>
</feature>
<evidence type="ECO:0000313" key="11">
    <source>
        <dbReference type="Proteomes" id="UP001415857"/>
    </source>
</evidence>
<keyword evidence="11" id="KW-1185">Reference proteome</keyword>
<evidence type="ECO:0000259" key="8">
    <source>
        <dbReference type="PROSITE" id="PS50066"/>
    </source>
</evidence>